<feature type="non-terminal residue" evidence="1">
    <location>
        <position position="757"/>
    </location>
</feature>
<evidence type="ECO:0000313" key="1">
    <source>
        <dbReference type="EMBL" id="CAB0019187.1"/>
    </source>
</evidence>
<keyword evidence="2" id="KW-1185">Reference proteome</keyword>
<name>A0A6H5HMV4_9HEMI</name>
<dbReference type="PANTHER" id="PTHR47331">
    <property type="entry name" value="PHD-TYPE DOMAIN-CONTAINING PROTEIN"/>
    <property type="match status" value="1"/>
</dbReference>
<protein>
    <submittedName>
        <fullName evidence="1">Uncharacterized protein</fullName>
    </submittedName>
</protein>
<dbReference type="GO" id="GO:0071897">
    <property type="term" value="P:DNA biosynthetic process"/>
    <property type="evidence" value="ECO:0007669"/>
    <property type="project" value="UniProtKB-ARBA"/>
</dbReference>
<dbReference type="PANTHER" id="PTHR47331:SF1">
    <property type="entry name" value="GAG-LIKE PROTEIN"/>
    <property type="match status" value="1"/>
</dbReference>
<proteinExistence type="predicted"/>
<accession>A0A6H5HMV4</accession>
<dbReference type="Proteomes" id="UP000479000">
    <property type="component" value="Unassembled WGS sequence"/>
</dbReference>
<dbReference type="Pfam" id="PF05380">
    <property type="entry name" value="Peptidase_A17"/>
    <property type="match status" value="1"/>
</dbReference>
<dbReference type="InterPro" id="IPR043128">
    <property type="entry name" value="Rev_trsase/Diguanyl_cyclase"/>
</dbReference>
<evidence type="ECO:0000313" key="2">
    <source>
        <dbReference type="Proteomes" id="UP000479000"/>
    </source>
</evidence>
<gene>
    <name evidence="1" type="ORF">NTEN_LOCUS22899</name>
</gene>
<reference evidence="1 2" key="1">
    <citation type="submission" date="2020-02" db="EMBL/GenBank/DDBJ databases">
        <authorList>
            <person name="Ferguson B K."/>
        </authorList>
    </citation>
    <scope>NUCLEOTIDE SEQUENCE [LARGE SCALE GENOMIC DNA]</scope>
</reference>
<dbReference type="InterPro" id="IPR043502">
    <property type="entry name" value="DNA/RNA_pol_sf"/>
</dbReference>
<sequence>MNLEDKLKIVRNSKCCYLCLKRTHSSKLCRVKSSCPLCDRRHAIILCPKYMHNHAGPVSAEPSTLKSTVMLAGPGAVTTNANLICESSVLLPTLRVLLRGPGGKTLAIRAVFDTAAQRSYILNSTAEKIGYKAEGTVNLFHSLFGGQRTDMTLHPRYTIQLSKLAGGQVYKIEALGQEAICGDLPTLPKGPWINETATCGFDVSNFLQDTGPIELLLGADVAYSMYTGNIYRFSTGSMVGVETTLGWTISGKLPSNFSNTTLGMLTTSMLVEEMSVAELWKLEVLGIEDPAEKKTKAESQAQVQLKFEDSLKVDQEGRYEVGLPWKNEHSPLPTNYDLALKRMESTYKKLEHQGLLTDYYNVFLEWIDEGVIEEILPSEIVSGGHYLPHRHVVKPNSTTKIRPVFDASARQKNSPSLNMCLEKGCNLIEQIPALLHQFRLNKIGVIADIRRAFLQIGISPSDRAFLMFLWRDAAGNITKYRHKRVVFGLTSSPFLLGAVIQYHLRKILAAIETGASKYSRSTIETLLNCFYVDNVVTSFDSSNDVDTFVTQATAVMAAGKFDLRGWECTNLNLDAHTRTSVLGLSWDKKDDTLCLSNESLKIPVGKITKRLIMSAAHKIFDPLGYASPVTLYPRLIIQELWEMKLGWDDEVPQRIQDVFSQWANEVEHLRDMKIPRWIFGVNEMIHWSIHTFCDASVTSYAAAIFLRVDNGQKVIVRLIQSKARVAPKKTTIPRKELLAATIGSRLHSSVRETITME</sequence>
<dbReference type="AlphaFoldDB" id="A0A6H5HMV4"/>
<dbReference type="Gene3D" id="3.10.10.10">
    <property type="entry name" value="HIV Type 1 Reverse Transcriptase, subunit A, domain 1"/>
    <property type="match status" value="1"/>
</dbReference>
<organism evidence="1 2">
    <name type="scientific">Nesidiocoris tenuis</name>
    <dbReference type="NCBI Taxonomy" id="355587"/>
    <lineage>
        <taxon>Eukaryota</taxon>
        <taxon>Metazoa</taxon>
        <taxon>Ecdysozoa</taxon>
        <taxon>Arthropoda</taxon>
        <taxon>Hexapoda</taxon>
        <taxon>Insecta</taxon>
        <taxon>Pterygota</taxon>
        <taxon>Neoptera</taxon>
        <taxon>Paraneoptera</taxon>
        <taxon>Hemiptera</taxon>
        <taxon>Heteroptera</taxon>
        <taxon>Panheteroptera</taxon>
        <taxon>Cimicomorpha</taxon>
        <taxon>Miridae</taxon>
        <taxon>Dicyphina</taxon>
        <taxon>Nesidiocoris</taxon>
    </lineage>
</organism>
<dbReference type="InterPro" id="IPR008042">
    <property type="entry name" value="Retrotrans_Pao"/>
</dbReference>
<dbReference type="OrthoDB" id="6628695at2759"/>
<dbReference type="SUPFAM" id="SSF56672">
    <property type="entry name" value="DNA/RNA polymerases"/>
    <property type="match status" value="1"/>
</dbReference>
<dbReference type="Gene3D" id="3.30.70.270">
    <property type="match status" value="1"/>
</dbReference>
<dbReference type="EMBL" id="CADCXU010033877">
    <property type="protein sequence ID" value="CAB0019187.1"/>
    <property type="molecule type" value="Genomic_DNA"/>
</dbReference>